<comment type="caution">
    <text evidence="1">The sequence shown here is derived from an EMBL/GenBank/DDBJ whole genome shotgun (WGS) entry which is preliminary data.</text>
</comment>
<reference evidence="1" key="1">
    <citation type="submission" date="2022-09" db="EMBL/GenBank/DDBJ databases">
        <title>A Global Phylogenomic Analysis of the Shiitake Genus Lentinula.</title>
        <authorList>
            <consortium name="DOE Joint Genome Institute"/>
            <person name="Sierra-Patev S."/>
            <person name="Min B."/>
            <person name="Naranjo-Ortiz M."/>
            <person name="Looney B."/>
            <person name="Konkel Z."/>
            <person name="Slot J.C."/>
            <person name="Sakamoto Y."/>
            <person name="Steenwyk J.L."/>
            <person name="Rokas A."/>
            <person name="Carro J."/>
            <person name="Camarero S."/>
            <person name="Ferreira P."/>
            <person name="Molpeceres G."/>
            <person name="Ruiz-Duenas F.J."/>
            <person name="Serrano A."/>
            <person name="Henrissat B."/>
            <person name="Drula E."/>
            <person name="Hughes K.W."/>
            <person name="Mata J.L."/>
            <person name="Ishikawa N.K."/>
            <person name="Vargas-Isla R."/>
            <person name="Ushijima S."/>
            <person name="Smith C.A."/>
            <person name="Ahrendt S."/>
            <person name="Andreopoulos W."/>
            <person name="He G."/>
            <person name="Labutti K."/>
            <person name="Lipzen A."/>
            <person name="Ng V."/>
            <person name="Riley R."/>
            <person name="Sandor L."/>
            <person name="Barry K."/>
            <person name="Martinez A.T."/>
            <person name="Xiao Y."/>
            <person name="Gibbons J.G."/>
            <person name="Terashima K."/>
            <person name="Grigoriev I.V."/>
            <person name="Hibbett D.S."/>
        </authorList>
    </citation>
    <scope>NUCLEOTIDE SEQUENCE</scope>
    <source>
        <strain evidence="1">TMI1499</strain>
    </source>
</reference>
<sequence>MITTAQGGTTTLCALVVHVIFNRIEPRNKTVWFLLLICLPICLGLGLHSYRDHASLFISVFETLLIFIGSLLSSLIIYRLSPLHPLYAFPGPVLLRISRLASFKILFTGKQHELIYQQLHEKYGPVHPNR</sequence>
<organism evidence="1 2">
    <name type="scientific">Lentinula aff. lateritia</name>
    <dbReference type="NCBI Taxonomy" id="2804960"/>
    <lineage>
        <taxon>Eukaryota</taxon>
        <taxon>Fungi</taxon>
        <taxon>Dikarya</taxon>
        <taxon>Basidiomycota</taxon>
        <taxon>Agaricomycotina</taxon>
        <taxon>Agaricomycetes</taxon>
        <taxon>Agaricomycetidae</taxon>
        <taxon>Agaricales</taxon>
        <taxon>Marasmiineae</taxon>
        <taxon>Omphalotaceae</taxon>
        <taxon>Lentinula</taxon>
    </lineage>
</organism>
<dbReference type="EMBL" id="MU797541">
    <property type="protein sequence ID" value="KAJ3803481.1"/>
    <property type="molecule type" value="Genomic_DNA"/>
</dbReference>
<accession>A0ACC1TGC7</accession>
<dbReference type="Proteomes" id="UP001163835">
    <property type="component" value="Unassembled WGS sequence"/>
</dbReference>
<evidence type="ECO:0000313" key="2">
    <source>
        <dbReference type="Proteomes" id="UP001163835"/>
    </source>
</evidence>
<keyword evidence="2" id="KW-1185">Reference proteome</keyword>
<proteinExistence type="predicted"/>
<name>A0ACC1TGC7_9AGAR</name>
<evidence type="ECO:0000313" key="1">
    <source>
        <dbReference type="EMBL" id="KAJ3803481.1"/>
    </source>
</evidence>
<protein>
    <submittedName>
        <fullName evidence="1">Uncharacterized protein</fullName>
    </submittedName>
</protein>
<gene>
    <name evidence="1" type="ORF">F5876DRAFT_85251</name>
</gene>